<dbReference type="SUPFAM" id="SSF47384">
    <property type="entry name" value="Homodimeric domain of signal transducing histidine kinase"/>
    <property type="match status" value="1"/>
</dbReference>
<evidence type="ECO:0000256" key="10">
    <source>
        <dbReference type="ARBA" id="ARBA00022840"/>
    </source>
</evidence>
<evidence type="ECO:0000256" key="12">
    <source>
        <dbReference type="ARBA" id="ARBA00023012"/>
    </source>
</evidence>
<dbReference type="GO" id="GO:0005524">
    <property type="term" value="F:ATP binding"/>
    <property type="evidence" value="ECO:0007669"/>
    <property type="project" value="UniProtKB-KW"/>
</dbReference>
<keyword evidence="5" id="KW-0597">Phosphoprotein</keyword>
<dbReference type="AlphaFoldDB" id="A0A974PJE4"/>
<dbReference type="KEGG" id="pson:JI735_34620"/>
<dbReference type="FunFam" id="1.10.287.130:FF:000008">
    <property type="entry name" value="Two-component sensor histidine kinase"/>
    <property type="match status" value="1"/>
</dbReference>
<evidence type="ECO:0000313" key="17">
    <source>
        <dbReference type="EMBL" id="QQZ64566.1"/>
    </source>
</evidence>
<evidence type="ECO:0000256" key="7">
    <source>
        <dbReference type="ARBA" id="ARBA00022692"/>
    </source>
</evidence>
<comment type="catalytic activity">
    <reaction evidence="1">
        <text>ATP + protein L-histidine = ADP + protein N-phospho-L-histidine.</text>
        <dbReference type="EC" id="2.7.13.3"/>
    </reaction>
</comment>
<evidence type="ECO:0000256" key="14">
    <source>
        <dbReference type="SAM" id="Phobius"/>
    </source>
</evidence>
<feature type="transmembrane region" description="Helical" evidence="14">
    <location>
        <begin position="20"/>
        <end position="40"/>
    </location>
</feature>
<evidence type="ECO:0000313" key="18">
    <source>
        <dbReference type="Proteomes" id="UP000595841"/>
    </source>
</evidence>
<dbReference type="PRINTS" id="PR00344">
    <property type="entry name" value="BCTRLSENSOR"/>
</dbReference>
<evidence type="ECO:0000256" key="9">
    <source>
        <dbReference type="ARBA" id="ARBA00022777"/>
    </source>
</evidence>
<evidence type="ECO:0000256" key="13">
    <source>
        <dbReference type="ARBA" id="ARBA00023136"/>
    </source>
</evidence>
<dbReference type="Gene3D" id="1.10.287.130">
    <property type="match status" value="1"/>
</dbReference>
<dbReference type="InterPro" id="IPR036097">
    <property type="entry name" value="HisK_dim/P_sf"/>
</dbReference>
<dbReference type="CDD" id="cd00082">
    <property type="entry name" value="HisKA"/>
    <property type="match status" value="1"/>
</dbReference>
<dbReference type="Gene3D" id="3.30.565.10">
    <property type="entry name" value="Histidine kinase-like ATPase, C-terminal domain"/>
    <property type="match status" value="1"/>
</dbReference>
<evidence type="ECO:0000259" key="16">
    <source>
        <dbReference type="PROSITE" id="PS50885"/>
    </source>
</evidence>
<dbReference type="CDD" id="cd00075">
    <property type="entry name" value="HATPase"/>
    <property type="match status" value="1"/>
</dbReference>
<accession>A0A974PJE4</accession>
<evidence type="ECO:0000256" key="6">
    <source>
        <dbReference type="ARBA" id="ARBA00022679"/>
    </source>
</evidence>
<feature type="transmembrane region" description="Helical" evidence="14">
    <location>
        <begin position="52"/>
        <end position="79"/>
    </location>
</feature>
<dbReference type="EC" id="2.7.13.3" evidence="3"/>
<keyword evidence="12" id="KW-0902">Two-component regulatory system</keyword>
<dbReference type="Pfam" id="PF02518">
    <property type="entry name" value="HATPase_c"/>
    <property type="match status" value="1"/>
</dbReference>
<keyword evidence="6" id="KW-0808">Transferase</keyword>
<evidence type="ECO:0000256" key="8">
    <source>
        <dbReference type="ARBA" id="ARBA00022741"/>
    </source>
</evidence>
<keyword evidence="9 17" id="KW-0418">Kinase</keyword>
<dbReference type="Proteomes" id="UP000595841">
    <property type="component" value="Plasmid unnamed1"/>
</dbReference>
<dbReference type="SUPFAM" id="SSF55874">
    <property type="entry name" value="ATPase domain of HSP90 chaperone/DNA topoisomerase II/histidine kinase"/>
    <property type="match status" value="1"/>
</dbReference>
<keyword evidence="8" id="KW-0547">Nucleotide-binding</keyword>
<name>A0A974PJE4_9BACL</name>
<dbReference type="PROSITE" id="PS50109">
    <property type="entry name" value="HIS_KIN"/>
    <property type="match status" value="1"/>
</dbReference>
<proteinExistence type="predicted"/>
<dbReference type="Pfam" id="PF00512">
    <property type="entry name" value="HisKA"/>
    <property type="match status" value="1"/>
</dbReference>
<evidence type="ECO:0000256" key="11">
    <source>
        <dbReference type="ARBA" id="ARBA00022989"/>
    </source>
</evidence>
<evidence type="ECO:0000256" key="1">
    <source>
        <dbReference type="ARBA" id="ARBA00000085"/>
    </source>
</evidence>
<keyword evidence="7 14" id="KW-0812">Transmembrane</keyword>
<feature type="domain" description="HAMP" evidence="16">
    <location>
        <begin position="87"/>
        <end position="139"/>
    </location>
</feature>
<reference evidence="17 18" key="1">
    <citation type="submission" date="2021-01" db="EMBL/GenBank/DDBJ databases">
        <title>Whole genome sequence of Paenibacillus sonchi LMG 24727 for comparative genomics.</title>
        <authorList>
            <person name="Lee G."/>
            <person name="Kim M.-J."/>
            <person name="Lim K."/>
            <person name="Shin J.-H."/>
        </authorList>
    </citation>
    <scope>NUCLEOTIDE SEQUENCE [LARGE SCALE GENOMIC DNA]</scope>
    <source>
        <strain evidence="17 18">LMG 24727</strain>
        <plasmid evidence="17 18">unnamed1</plasmid>
    </source>
</reference>
<gene>
    <name evidence="17" type="ORF">JI735_34620</name>
</gene>
<dbReference type="GO" id="GO:0005886">
    <property type="term" value="C:plasma membrane"/>
    <property type="evidence" value="ECO:0007669"/>
    <property type="project" value="UniProtKB-SubCell"/>
</dbReference>
<dbReference type="FunFam" id="3.30.565.10:FF:000013">
    <property type="entry name" value="Two-component sensor histidine kinase"/>
    <property type="match status" value="1"/>
</dbReference>
<geneLocation type="plasmid" evidence="17 18">
    <name>unnamed1</name>
</geneLocation>
<organism evidence="17 18">
    <name type="scientific">Paenibacillus sonchi</name>
    <dbReference type="NCBI Taxonomy" id="373687"/>
    <lineage>
        <taxon>Bacteria</taxon>
        <taxon>Bacillati</taxon>
        <taxon>Bacillota</taxon>
        <taxon>Bacilli</taxon>
        <taxon>Bacillales</taxon>
        <taxon>Paenibacillaceae</taxon>
        <taxon>Paenibacillus</taxon>
        <taxon>Paenibacillus sonchi group</taxon>
    </lineage>
</organism>
<dbReference type="SMART" id="SM00388">
    <property type="entry name" value="HisKA"/>
    <property type="match status" value="1"/>
</dbReference>
<dbReference type="RefSeq" id="WP_039832870.1">
    <property type="nucleotide sequence ID" value="NZ_CP068596.1"/>
</dbReference>
<dbReference type="PROSITE" id="PS50885">
    <property type="entry name" value="HAMP"/>
    <property type="match status" value="1"/>
</dbReference>
<evidence type="ECO:0000256" key="5">
    <source>
        <dbReference type="ARBA" id="ARBA00022553"/>
    </source>
</evidence>
<dbReference type="PANTHER" id="PTHR45528">
    <property type="entry name" value="SENSOR HISTIDINE KINASE CPXA"/>
    <property type="match status" value="1"/>
</dbReference>
<keyword evidence="18" id="KW-1185">Reference proteome</keyword>
<dbReference type="SMART" id="SM00387">
    <property type="entry name" value="HATPase_c"/>
    <property type="match status" value="1"/>
</dbReference>
<keyword evidence="13 14" id="KW-0472">Membrane</keyword>
<dbReference type="InterPro" id="IPR003660">
    <property type="entry name" value="HAMP_dom"/>
</dbReference>
<keyword evidence="4" id="KW-1003">Cell membrane</keyword>
<dbReference type="InterPro" id="IPR036890">
    <property type="entry name" value="HATPase_C_sf"/>
</dbReference>
<dbReference type="PANTHER" id="PTHR45528:SF1">
    <property type="entry name" value="SENSOR HISTIDINE KINASE CPXA"/>
    <property type="match status" value="1"/>
</dbReference>
<keyword evidence="17" id="KW-0614">Plasmid</keyword>
<evidence type="ECO:0000256" key="2">
    <source>
        <dbReference type="ARBA" id="ARBA00004651"/>
    </source>
</evidence>
<dbReference type="InterPro" id="IPR004358">
    <property type="entry name" value="Sig_transdc_His_kin-like_C"/>
</dbReference>
<dbReference type="InterPro" id="IPR050398">
    <property type="entry name" value="HssS/ArlS-like"/>
</dbReference>
<protein>
    <recommendedName>
        <fullName evidence="3">histidine kinase</fullName>
        <ecNumber evidence="3">2.7.13.3</ecNumber>
    </recommendedName>
</protein>
<keyword evidence="10" id="KW-0067">ATP-binding</keyword>
<evidence type="ECO:0000256" key="3">
    <source>
        <dbReference type="ARBA" id="ARBA00012438"/>
    </source>
</evidence>
<evidence type="ECO:0000259" key="15">
    <source>
        <dbReference type="PROSITE" id="PS50109"/>
    </source>
</evidence>
<evidence type="ECO:0000256" key="4">
    <source>
        <dbReference type="ARBA" id="ARBA00022475"/>
    </source>
</evidence>
<dbReference type="InterPro" id="IPR005467">
    <property type="entry name" value="His_kinase_dom"/>
</dbReference>
<dbReference type="GO" id="GO:0000155">
    <property type="term" value="F:phosphorelay sensor kinase activity"/>
    <property type="evidence" value="ECO:0007669"/>
    <property type="project" value="InterPro"/>
</dbReference>
<sequence length="374" mass="43177">MKNNTFFIIKTIPVWKAILYALLSLIASTITVAMLLPSIYYYEQQYSALDFIASILFSLMGKGILVLLFVLILCFYLFLFYRMEKKRYISTEFNRMIREVELIANGYFDYKIEERAEAGLDELAAHINNVVIQAQKAIEEERRSEQIKNDLVTNVAHDLRSPLTSIIGYLNLINEDEYRDEVELRGYIQIVYTKVERLHHLINDLFEYTYVQNKETLVSDQFINIEEMINQLVVQHRIQMQEAGMQMRTFITTDSPVIVGDGNKIARVFENLIQNAMRYGKEGKYIDLIVSDSRQTVEVEVKNYGKAIPSVDLPYIFERFYRVEKSRSEYTGGSGLGLAIAKSIVKLHGGEIEAKSSMGKTSFVVTLLKKPKKQ</sequence>
<comment type="subcellular location">
    <subcellularLocation>
        <location evidence="2">Cell membrane</location>
        <topology evidence="2">Multi-pass membrane protein</topology>
    </subcellularLocation>
</comment>
<feature type="domain" description="Histidine kinase" evidence="15">
    <location>
        <begin position="154"/>
        <end position="371"/>
    </location>
</feature>
<keyword evidence="11 14" id="KW-1133">Transmembrane helix</keyword>
<dbReference type="EMBL" id="CP068596">
    <property type="protein sequence ID" value="QQZ64566.1"/>
    <property type="molecule type" value="Genomic_DNA"/>
</dbReference>
<dbReference type="InterPro" id="IPR003594">
    <property type="entry name" value="HATPase_dom"/>
</dbReference>
<dbReference type="InterPro" id="IPR003661">
    <property type="entry name" value="HisK_dim/P_dom"/>
</dbReference>